<gene>
    <name evidence="1" type="ordered locus">Sta7437_1713</name>
</gene>
<accession>K9XRN7</accession>
<proteinExistence type="predicted"/>
<sequence>MKVLNLGRFLTAILVVCIMLSCQSQAVVGNSLKILLPLYIYPNWYEPKTYVWSDVASAAQRVPIMAIINPNNGPDGKPPNQDYQRGLKDLRQSNITILGYVYTQYGDRSIEEVKQDIDLYNNYYDVDGIFLDESASDIKQINYYQELYNYIKTKTNLDQVIINPGTDTDESYLNRPAADLAVIFEDYSQAWKGYKPKSYVNKYQSKYFASLIHSVADATTMKSYIDHAIACKIGYIYVTDDSPTSDDGDPWNSLPSYWQEEIEYIRSLNESSK</sequence>
<dbReference type="Pfam" id="PF12138">
    <property type="entry name" value="Spherulin4"/>
    <property type="match status" value="1"/>
</dbReference>
<dbReference type="HOGENOM" id="CLU_060605_1_1_3"/>
<evidence type="ECO:0000313" key="2">
    <source>
        <dbReference type="Proteomes" id="UP000010473"/>
    </source>
</evidence>
<name>K9XRN7_STAC7</name>
<dbReference type="Proteomes" id="UP000010473">
    <property type="component" value="Chromosome"/>
</dbReference>
<keyword evidence="2" id="KW-1185">Reference proteome</keyword>
<dbReference type="EMBL" id="CP003653">
    <property type="protein sequence ID" value="AFZ35275.1"/>
    <property type="molecule type" value="Genomic_DNA"/>
</dbReference>
<dbReference type="PROSITE" id="PS51257">
    <property type="entry name" value="PROKAR_LIPOPROTEIN"/>
    <property type="match status" value="1"/>
</dbReference>
<protein>
    <recommendedName>
        <fullName evidence="3">Spherulation-specific family 4</fullName>
    </recommendedName>
</protein>
<dbReference type="RefSeq" id="WP_015192946.1">
    <property type="nucleotide sequence ID" value="NC_019748.1"/>
</dbReference>
<dbReference type="AlphaFoldDB" id="K9XRN7"/>
<dbReference type="InterPro" id="IPR021986">
    <property type="entry name" value="Spherulin4"/>
</dbReference>
<evidence type="ECO:0008006" key="3">
    <source>
        <dbReference type="Google" id="ProtNLM"/>
    </source>
</evidence>
<reference evidence="2" key="1">
    <citation type="journal article" date="2013" name="Proc. Natl. Acad. Sci. U.S.A.">
        <title>Improving the coverage of the cyanobacterial phylum using diversity-driven genome sequencing.</title>
        <authorList>
            <person name="Shih P.M."/>
            <person name="Wu D."/>
            <person name="Latifi A."/>
            <person name="Axen S.D."/>
            <person name="Fewer D.P."/>
            <person name="Talla E."/>
            <person name="Calteau A."/>
            <person name="Cai F."/>
            <person name="Tandeau de Marsac N."/>
            <person name="Rippka R."/>
            <person name="Herdman M."/>
            <person name="Sivonen K."/>
            <person name="Coursin T."/>
            <person name="Laurent T."/>
            <person name="Goodwin L."/>
            <person name="Nolan M."/>
            <person name="Davenport K.W."/>
            <person name="Han C.S."/>
            <person name="Rubin E.M."/>
            <person name="Eisen J.A."/>
            <person name="Woyke T."/>
            <person name="Gugger M."/>
            <person name="Kerfeld C.A."/>
        </authorList>
    </citation>
    <scope>NUCLEOTIDE SEQUENCE [LARGE SCALE GENOMIC DNA]</scope>
    <source>
        <strain evidence="2">ATCC 29371 / PCC 7437</strain>
    </source>
</reference>
<dbReference type="PANTHER" id="PTHR35040">
    <property type="match status" value="1"/>
</dbReference>
<organism evidence="1 2">
    <name type="scientific">Stanieria cyanosphaera (strain ATCC 29371 / PCC 7437)</name>
    <dbReference type="NCBI Taxonomy" id="111780"/>
    <lineage>
        <taxon>Bacteria</taxon>
        <taxon>Bacillati</taxon>
        <taxon>Cyanobacteriota</taxon>
        <taxon>Cyanophyceae</taxon>
        <taxon>Pleurocapsales</taxon>
        <taxon>Dermocarpellaceae</taxon>
        <taxon>Stanieria</taxon>
    </lineage>
</organism>
<dbReference type="eggNOG" id="COG1122">
    <property type="taxonomic scope" value="Bacteria"/>
</dbReference>
<dbReference type="STRING" id="111780.Sta7437_1713"/>
<dbReference type="PANTHER" id="PTHR35040:SF9">
    <property type="entry name" value="4-LIKE CELL SURFACE PROTEIN, PUTATIVE (AFU_ORTHOLOGUE AFUA_4G14080)-RELATED"/>
    <property type="match status" value="1"/>
</dbReference>
<dbReference type="KEGG" id="scs:Sta7437_1713"/>
<evidence type="ECO:0000313" key="1">
    <source>
        <dbReference type="EMBL" id="AFZ35275.1"/>
    </source>
</evidence>